<organism evidence="3 4">
    <name type="scientific">Pseudomonas asturiensis</name>
    <dbReference type="NCBI Taxonomy" id="1190415"/>
    <lineage>
        <taxon>Bacteria</taxon>
        <taxon>Pseudomonadati</taxon>
        <taxon>Pseudomonadota</taxon>
        <taxon>Gammaproteobacteria</taxon>
        <taxon>Pseudomonadales</taxon>
        <taxon>Pseudomonadaceae</taxon>
        <taxon>Pseudomonas</taxon>
    </lineage>
</organism>
<dbReference type="Pfam" id="PF12553">
    <property type="entry name" value="DUF3742"/>
    <property type="match status" value="1"/>
</dbReference>
<accession>A0A1M7PBL8</accession>
<evidence type="ECO:0008006" key="5">
    <source>
        <dbReference type="Google" id="ProtNLM"/>
    </source>
</evidence>
<dbReference type="InterPro" id="IPR022213">
    <property type="entry name" value="DUF3742"/>
</dbReference>
<protein>
    <recommendedName>
        <fullName evidence="5">DUF3742 family protein</fullName>
    </recommendedName>
</protein>
<dbReference type="RefSeq" id="WP_073168947.1">
    <property type="nucleotide sequence ID" value="NZ_FRDA01000009.1"/>
</dbReference>
<keyword evidence="2" id="KW-0472">Membrane</keyword>
<reference evidence="3 4" key="1">
    <citation type="submission" date="2016-11" db="EMBL/GenBank/DDBJ databases">
        <authorList>
            <person name="Jaros S."/>
            <person name="Januszkiewicz K."/>
            <person name="Wedrychowicz H."/>
        </authorList>
    </citation>
    <scope>NUCLEOTIDE SEQUENCE [LARGE SCALE GENOMIC DNA]</scope>
    <source>
        <strain evidence="3 4">LMG 26898</strain>
    </source>
</reference>
<evidence type="ECO:0000313" key="3">
    <source>
        <dbReference type="EMBL" id="SHN14313.1"/>
    </source>
</evidence>
<gene>
    <name evidence="3" type="ORF">SAMN05216593_109170</name>
</gene>
<dbReference type="AlphaFoldDB" id="A0A1M7PBL8"/>
<dbReference type="Proteomes" id="UP000183983">
    <property type="component" value="Unassembled WGS sequence"/>
</dbReference>
<evidence type="ECO:0000313" key="4">
    <source>
        <dbReference type="Proteomes" id="UP000183983"/>
    </source>
</evidence>
<dbReference type="STRING" id="1190415.SAMN05216593_109170"/>
<proteinExistence type="predicted"/>
<evidence type="ECO:0000256" key="1">
    <source>
        <dbReference type="SAM" id="MobiDB-lite"/>
    </source>
</evidence>
<feature type="region of interest" description="Disordered" evidence="1">
    <location>
        <begin position="109"/>
        <end position="138"/>
    </location>
</feature>
<feature type="transmembrane region" description="Helical" evidence="2">
    <location>
        <begin position="56"/>
        <end position="87"/>
    </location>
</feature>
<dbReference type="OrthoDB" id="7025392at2"/>
<evidence type="ECO:0000256" key="2">
    <source>
        <dbReference type="SAM" id="Phobius"/>
    </source>
</evidence>
<keyword evidence="2" id="KW-0812">Transmembrane</keyword>
<name>A0A1M7PBL8_9PSED</name>
<dbReference type="EMBL" id="FRDA01000009">
    <property type="protein sequence ID" value="SHN14313.1"/>
    <property type="molecule type" value="Genomic_DNA"/>
</dbReference>
<keyword evidence="2" id="KW-1133">Transmembrane helix</keyword>
<sequence>MNTDTKREHSTAGRVGQSLGRGVAGVFRSEKAVWSSLDRTGLPKSVLNPVKWSARVVVIGAAAFFGAWGLLYVLAVVCFLAIAIAFVTSPGIERGSRDSQLVHFDQNSEDAFDEGESRSGWMNGPQGYGYYDNGLKQQ</sequence>